<protein>
    <submittedName>
        <fullName evidence="2">Transposase</fullName>
    </submittedName>
</protein>
<dbReference type="RefSeq" id="WP_138490449.1">
    <property type="nucleotide sequence ID" value="NZ_CP040559.1"/>
</dbReference>
<accession>A0A4P9J7L2</accession>
<dbReference type="GeneID" id="88777421"/>
<feature type="domain" description="Transposase IS200-like" evidence="1">
    <location>
        <begin position="12"/>
        <end position="187"/>
    </location>
</feature>
<evidence type="ECO:0000313" key="2">
    <source>
        <dbReference type="EMBL" id="QCU76784.1"/>
    </source>
</evidence>
<dbReference type="KEGG" id="pdv:FFU37_17265"/>
<dbReference type="InterPro" id="IPR002686">
    <property type="entry name" value="Transposase_17"/>
</dbReference>
<dbReference type="AlphaFoldDB" id="A0A4P9J7L2"/>
<evidence type="ECO:0000259" key="1">
    <source>
        <dbReference type="SMART" id="SM01321"/>
    </source>
</evidence>
<dbReference type="GO" id="GO:0003677">
    <property type="term" value="F:DNA binding"/>
    <property type="evidence" value="ECO:0007669"/>
    <property type="project" value="InterPro"/>
</dbReference>
<proteinExistence type="predicted"/>
<sequence>MATARKRQISLSNTRYYHCISRCVRRAYLCGIDTQTGKSYEHRRDWVEERLLFLAKVFCIDICAYAVMSNHTHLVLYIDDKKANRLTDRAVCIRWHKAFKGTNISKRYLEGESLSDEEKVLLKHSIMKFRNRLKDISWFMRSLNENIARQANKEDDCTGRFWEGRFKSQALLDEPALLACMAYVDLNPIRAKVSQSIQTSSFTSIKKRIEHAIAGNQPKFLAKFVGKLSQKISKGLPFEFKNYLELVEQTGKCIRADKPGYINQSTTPILKTLNITEKNWLKLTTRFTKMFHGAVGKAEKIEIYCNNQHFKRRPNIKNSQALTA</sequence>
<dbReference type="PANTHER" id="PTHR34322">
    <property type="entry name" value="TRANSPOSASE, Y1_TNP DOMAIN-CONTAINING"/>
    <property type="match status" value="1"/>
</dbReference>
<gene>
    <name evidence="2" type="ORF">FFU37_17265</name>
</gene>
<dbReference type="EMBL" id="CP040559">
    <property type="protein sequence ID" value="QCU76784.1"/>
    <property type="molecule type" value="Genomic_DNA"/>
</dbReference>
<dbReference type="SUPFAM" id="SSF143422">
    <property type="entry name" value="Transposase IS200-like"/>
    <property type="match status" value="1"/>
</dbReference>
<organism evidence="2 3">
    <name type="scientific">Pseudoalteromonas distincta</name>
    <dbReference type="NCBI Taxonomy" id="77608"/>
    <lineage>
        <taxon>Bacteria</taxon>
        <taxon>Pseudomonadati</taxon>
        <taxon>Pseudomonadota</taxon>
        <taxon>Gammaproteobacteria</taxon>
        <taxon>Alteromonadales</taxon>
        <taxon>Pseudoalteromonadaceae</taxon>
        <taxon>Pseudoalteromonas</taxon>
    </lineage>
</organism>
<evidence type="ECO:0000313" key="3">
    <source>
        <dbReference type="Proteomes" id="UP000310065"/>
    </source>
</evidence>
<dbReference type="GO" id="GO:0006313">
    <property type="term" value="P:DNA transposition"/>
    <property type="evidence" value="ECO:0007669"/>
    <property type="project" value="InterPro"/>
</dbReference>
<dbReference type="Gene3D" id="3.30.70.1290">
    <property type="entry name" value="Transposase IS200-like"/>
    <property type="match status" value="1"/>
</dbReference>
<dbReference type="GO" id="GO:0004803">
    <property type="term" value="F:transposase activity"/>
    <property type="evidence" value="ECO:0007669"/>
    <property type="project" value="InterPro"/>
</dbReference>
<dbReference type="PANTHER" id="PTHR34322:SF2">
    <property type="entry name" value="TRANSPOSASE IS200-LIKE DOMAIN-CONTAINING PROTEIN"/>
    <property type="match status" value="1"/>
</dbReference>
<reference evidence="2 3" key="1">
    <citation type="submission" date="2019-05" db="EMBL/GenBank/DDBJ databases">
        <title>Complete genome sequence of Pseudoalteromonas sp. 16-SW-7(T) isolated from the Okhotsk Sea, Russia.</title>
        <authorList>
            <person name="Nguyen T.H."/>
            <person name="Nedashkovskaya O.I."/>
            <person name="Kim S.-G."/>
        </authorList>
    </citation>
    <scope>NUCLEOTIDE SEQUENCE [LARGE SCALE GENOMIC DNA]</scope>
    <source>
        <strain evidence="2 3">16-SW-7</strain>
    </source>
</reference>
<dbReference type="SMART" id="SM01321">
    <property type="entry name" value="Y1_Tnp"/>
    <property type="match status" value="1"/>
</dbReference>
<dbReference type="Proteomes" id="UP000310065">
    <property type="component" value="Chromosome S1"/>
</dbReference>
<name>A0A4P9J7L2_9GAMM</name>
<dbReference type="InterPro" id="IPR036515">
    <property type="entry name" value="Transposase_17_sf"/>
</dbReference>